<keyword evidence="11" id="KW-1185">Reference proteome</keyword>
<evidence type="ECO:0000256" key="6">
    <source>
        <dbReference type="ARBA" id="ARBA00022801"/>
    </source>
</evidence>
<organism evidence="10 11">
    <name type="scientific">Streptomyces sanyensis</name>
    <dbReference type="NCBI Taxonomy" id="568869"/>
    <lineage>
        <taxon>Bacteria</taxon>
        <taxon>Bacillati</taxon>
        <taxon>Actinomycetota</taxon>
        <taxon>Actinomycetes</taxon>
        <taxon>Kitasatosporales</taxon>
        <taxon>Streptomycetaceae</taxon>
        <taxon>Streptomyces</taxon>
    </lineage>
</organism>
<name>A0ABP9AGJ4_9ACTN</name>
<dbReference type="EMBL" id="BAABJV010000007">
    <property type="protein sequence ID" value="GAA4780168.1"/>
    <property type="molecule type" value="Genomic_DNA"/>
</dbReference>
<comment type="caution">
    <text evidence="10">The sequence shown here is derived from an EMBL/GenBank/DDBJ whole genome shotgun (WGS) entry which is preliminary data.</text>
</comment>
<dbReference type="PANTHER" id="PTHR43390:SF1">
    <property type="entry name" value="CHLOROPLAST PROCESSING PEPTIDASE"/>
    <property type="match status" value="1"/>
</dbReference>
<dbReference type="InterPro" id="IPR019758">
    <property type="entry name" value="Pept_S26A_signal_pept_1_CS"/>
</dbReference>
<dbReference type="PROSITE" id="PS00761">
    <property type="entry name" value="SPASE_I_3"/>
    <property type="match status" value="1"/>
</dbReference>
<evidence type="ECO:0000256" key="2">
    <source>
        <dbReference type="ARBA" id="ARBA00004401"/>
    </source>
</evidence>
<comment type="catalytic activity">
    <reaction evidence="1 7">
        <text>Cleavage of hydrophobic, N-terminal signal or leader sequences from secreted and periplasmic proteins.</text>
        <dbReference type="EC" id="3.4.21.89"/>
    </reaction>
</comment>
<dbReference type="NCBIfam" id="TIGR02227">
    <property type="entry name" value="sigpep_I_bact"/>
    <property type="match status" value="1"/>
</dbReference>
<dbReference type="Gene3D" id="2.10.109.10">
    <property type="entry name" value="Umud Fragment, subunit A"/>
    <property type="match status" value="1"/>
</dbReference>
<feature type="region of interest" description="Disordered" evidence="8">
    <location>
        <begin position="1"/>
        <end position="36"/>
    </location>
</feature>
<keyword evidence="7" id="KW-0472">Membrane</keyword>
<keyword evidence="6 7" id="KW-0378">Hydrolase</keyword>
<dbReference type="InterPro" id="IPR019533">
    <property type="entry name" value="Peptidase_S26"/>
</dbReference>
<dbReference type="InterPro" id="IPR019756">
    <property type="entry name" value="Pept_S26A_signal_pept_1_Ser-AS"/>
</dbReference>
<reference evidence="11" key="1">
    <citation type="journal article" date="2019" name="Int. J. Syst. Evol. Microbiol.">
        <title>The Global Catalogue of Microorganisms (GCM) 10K type strain sequencing project: providing services to taxonomists for standard genome sequencing and annotation.</title>
        <authorList>
            <consortium name="The Broad Institute Genomics Platform"/>
            <consortium name="The Broad Institute Genome Sequencing Center for Infectious Disease"/>
            <person name="Wu L."/>
            <person name="Ma J."/>
        </authorList>
    </citation>
    <scope>NUCLEOTIDE SEQUENCE [LARGE SCALE GENOMIC DNA]</scope>
    <source>
        <strain evidence="11">JCM 18324</strain>
    </source>
</reference>
<protein>
    <recommendedName>
        <fullName evidence="4 7">Signal peptidase I</fullName>
        <ecNumber evidence="4 7">3.4.21.89</ecNumber>
    </recommendedName>
</protein>
<evidence type="ECO:0000313" key="11">
    <source>
        <dbReference type="Proteomes" id="UP001501147"/>
    </source>
</evidence>
<dbReference type="CDD" id="cd06530">
    <property type="entry name" value="S26_SPase_I"/>
    <property type="match status" value="1"/>
</dbReference>
<feature type="region of interest" description="Disordered" evidence="8">
    <location>
        <begin position="242"/>
        <end position="261"/>
    </location>
</feature>
<dbReference type="InterPro" id="IPR036286">
    <property type="entry name" value="LexA/Signal_pep-like_sf"/>
</dbReference>
<evidence type="ECO:0000256" key="5">
    <source>
        <dbReference type="ARBA" id="ARBA00022670"/>
    </source>
</evidence>
<dbReference type="EC" id="3.4.21.89" evidence="4 7"/>
<evidence type="ECO:0000256" key="1">
    <source>
        <dbReference type="ARBA" id="ARBA00000677"/>
    </source>
</evidence>
<comment type="similarity">
    <text evidence="3 7">Belongs to the peptidase S26 family.</text>
</comment>
<keyword evidence="7" id="KW-1133">Transmembrane helix</keyword>
<dbReference type="Proteomes" id="UP001501147">
    <property type="component" value="Unassembled WGS sequence"/>
</dbReference>
<dbReference type="PANTHER" id="PTHR43390">
    <property type="entry name" value="SIGNAL PEPTIDASE I"/>
    <property type="match status" value="1"/>
</dbReference>
<proteinExistence type="inferred from homology"/>
<comment type="subcellular location">
    <subcellularLocation>
        <location evidence="2">Cell membrane</location>
        <topology evidence="2">Single-pass type II membrane protein</topology>
    </subcellularLocation>
    <subcellularLocation>
        <location evidence="7">Membrane</location>
        <topology evidence="7">Single-pass type II membrane protein</topology>
    </subcellularLocation>
</comment>
<dbReference type="PROSITE" id="PS00501">
    <property type="entry name" value="SPASE_I_1"/>
    <property type="match status" value="1"/>
</dbReference>
<feature type="compositionally biased region" description="Basic and acidic residues" evidence="8">
    <location>
        <begin position="246"/>
        <end position="261"/>
    </location>
</feature>
<feature type="transmembrane region" description="Helical" evidence="7">
    <location>
        <begin position="39"/>
        <end position="63"/>
    </location>
</feature>
<sequence length="261" mass="27513">MDTEAQHTERDRSPGPATGPTGEGSRSVRRSPSGRSARMSLRTAALAGAACTAVVLLFSRFVLQPFLIPSGSMEPALREGDRILVNKLAYDEDSGPARGDVVVFDGAGSFAPPEPTDNPVSSVVREGLATLGLAEPADTDFVKRVVGTGGDRVVCCDRQGRIEVNGAAVDESYLYPGDTASEADFDIVVPEGRLWVMGDHRSSSRDSRDHLGSPGGGMVPVDRVIGRAEWIGWPAGRWTSLGGTDAFRHVPESDRSGGGHG</sequence>
<evidence type="ECO:0000256" key="7">
    <source>
        <dbReference type="RuleBase" id="RU362042"/>
    </source>
</evidence>
<evidence type="ECO:0000256" key="8">
    <source>
        <dbReference type="SAM" id="MobiDB-lite"/>
    </source>
</evidence>
<evidence type="ECO:0000313" key="10">
    <source>
        <dbReference type="EMBL" id="GAA4780168.1"/>
    </source>
</evidence>
<keyword evidence="5 7" id="KW-0645">Protease</keyword>
<evidence type="ECO:0000259" key="9">
    <source>
        <dbReference type="Pfam" id="PF10502"/>
    </source>
</evidence>
<accession>A0ABP9AGJ4</accession>
<feature type="compositionally biased region" description="Basic and acidic residues" evidence="8">
    <location>
        <begin position="1"/>
        <end position="13"/>
    </location>
</feature>
<evidence type="ECO:0000256" key="4">
    <source>
        <dbReference type="ARBA" id="ARBA00013208"/>
    </source>
</evidence>
<evidence type="ECO:0000256" key="3">
    <source>
        <dbReference type="ARBA" id="ARBA00009370"/>
    </source>
</evidence>
<gene>
    <name evidence="10" type="primary">lepB_3</name>
    <name evidence="10" type="ORF">GCM10023329_31780</name>
</gene>
<dbReference type="Pfam" id="PF10502">
    <property type="entry name" value="Peptidase_S26"/>
    <property type="match status" value="1"/>
</dbReference>
<dbReference type="InterPro" id="IPR000223">
    <property type="entry name" value="Pept_S26A_signal_pept_1"/>
</dbReference>
<dbReference type="PRINTS" id="PR00727">
    <property type="entry name" value="LEADERPTASE"/>
</dbReference>
<dbReference type="SUPFAM" id="SSF51306">
    <property type="entry name" value="LexA/Signal peptidase"/>
    <property type="match status" value="1"/>
</dbReference>
<keyword evidence="7" id="KW-0812">Transmembrane</keyword>
<dbReference type="RefSeq" id="WP_345614102.1">
    <property type="nucleotide sequence ID" value="NZ_BAABJV010000007.1"/>
</dbReference>
<feature type="domain" description="Peptidase S26" evidence="9">
    <location>
        <begin position="49"/>
        <end position="233"/>
    </location>
</feature>